<evidence type="ECO:0000256" key="2">
    <source>
        <dbReference type="ARBA" id="ARBA00022670"/>
    </source>
</evidence>
<dbReference type="EMBL" id="CP066026">
    <property type="protein sequence ID" value="QQB89382.1"/>
    <property type="molecule type" value="Genomic_DNA"/>
</dbReference>
<dbReference type="GO" id="GO:0016829">
    <property type="term" value="F:lyase activity"/>
    <property type="evidence" value="ECO:0007669"/>
    <property type="project" value="UniProtKB-KW"/>
</dbReference>
<keyword evidence="5" id="KW-0190">Covalent protein-DNA linkage</keyword>
<dbReference type="InterPro" id="IPR036590">
    <property type="entry name" value="SRAP-like"/>
</dbReference>
<evidence type="ECO:0000256" key="4">
    <source>
        <dbReference type="ARBA" id="ARBA00022801"/>
    </source>
</evidence>
<keyword evidence="7" id="KW-0456">Lyase</keyword>
<dbReference type="SUPFAM" id="SSF143081">
    <property type="entry name" value="BB1717-like"/>
    <property type="match status" value="1"/>
</dbReference>
<evidence type="ECO:0000256" key="3">
    <source>
        <dbReference type="ARBA" id="ARBA00022763"/>
    </source>
</evidence>
<dbReference type="InterPro" id="IPR003738">
    <property type="entry name" value="SRAP"/>
</dbReference>
<dbReference type="Proteomes" id="UP000596117">
    <property type="component" value="Chromosome"/>
</dbReference>
<evidence type="ECO:0000313" key="10">
    <source>
        <dbReference type="EMBL" id="QQB89382.1"/>
    </source>
</evidence>
<reference evidence="9 11" key="1">
    <citation type="submission" date="2019-01" db="EMBL/GenBank/DDBJ databases">
        <title>Brevundimonas diminuta Genome sequencing and assembly.</title>
        <authorList>
            <person name="Chen H."/>
        </authorList>
    </citation>
    <scope>NUCLEOTIDE SEQUENCE [LARGE SCALE GENOMIC DNA]</scope>
    <source>
        <strain evidence="9">ATCC</strain>
        <strain evidence="11">ATCC(B) 19146</strain>
    </source>
</reference>
<evidence type="ECO:0000313" key="9">
    <source>
        <dbReference type="EMBL" id="QAT13263.1"/>
    </source>
</evidence>
<evidence type="ECO:0000256" key="5">
    <source>
        <dbReference type="ARBA" id="ARBA00023124"/>
    </source>
</evidence>
<dbReference type="Pfam" id="PF02586">
    <property type="entry name" value="SRAP"/>
    <property type="match status" value="1"/>
</dbReference>
<gene>
    <name evidence="9" type="ORF">EQG53_02215</name>
    <name evidence="10" type="ORF">I6H83_02750</name>
</gene>
<dbReference type="Proteomes" id="UP000287388">
    <property type="component" value="Chromosome"/>
</dbReference>
<dbReference type="Gene3D" id="3.90.1680.10">
    <property type="entry name" value="SOS response associated peptidase-like"/>
    <property type="match status" value="1"/>
</dbReference>
<proteinExistence type="inferred from homology"/>
<dbReference type="GO" id="GO:0003697">
    <property type="term" value="F:single-stranded DNA binding"/>
    <property type="evidence" value="ECO:0007669"/>
    <property type="project" value="InterPro"/>
</dbReference>
<dbReference type="PANTHER" id="PTHR13604:SF0">
    <property type="entry name" value="ABASIC SITE PROCESSING PROTEIN HMCES"/>
    <property type="match status" value="1"/>
</dbReference>
<dbReference type="GO" id="GO:0008233">
    <property type="term" value="F:peptidase activity"/>
    <property type="evidence" value="ECO:0007669"/>
    <property type="project" value="UniProtKB-KW"/>
</dbReference>
<keyword evidence="6" id="KW-0238">DNA-binding</keyword>
<evidence type="ECO:0000313" key="12">
    <source>
        <dbReference type="Proteomes" id="UP000596117"/>
    </source>
</evidence>
<keyword evidence="3" id="KW-0227">DNA damage</keyword>
<evidence type="ECO:0000256" key="1">
    <source>
        <dbReference type="ARBA" id="ARBA00008136"/>
    </source>
</evidence>
<organism evidence="9 11">
    <name type="scientific">Brevundimonas diminuta</name>
    <name type="common">Pseudomonas diminuta</name>
    <dbReference type="NCBI Taxonomy" id="293"/>
    <lineage>
        <taxon>Bacteria</taxon>
        <taxon>Pseudomonadati</taxon>
        <taxon>Pseudomonadota</taxon>
        <taxon>Alphaproteobacteria</taxon>
        <taxon>Caulobacterales</taxon>
        <taxon>Caulobacteraceae</taxon>
        <taxon>Brevundimonas</taxon>
    </lineage>
</organism>
<name>A0A410NTE9_BREDI</name>
<dbReference type="GO" id="GO:0006508">
    <property type="term" value="P:proteolysis"/>
    <property type="evidence" value="ECO:0007669"/>
    <property type="project" value="UniProtKB-KW"/>
</dbReference>
<protein>
    <recommendedName>
        <fullName evidence="8">Abasic site processing protein</fullName>
        <ecNumber evidence="8">3.4.-.-</ecNumber>
    </recommendedName>
</protein>
<accession>A0A410NTE9</accession>
<dbReference type="EMBL" id="CP035093">
    <property type="protein sequence ID" value="QAT13263.1"/>
    <property type="molecule type" value="Genomic_DNA"/>
</dbReference>
<keyword evidence="2 8" id="KW-0645">Protease</keyword>
<evidence type="ECO:0000256" key="6">
    <source>
        <dbReference type="ARBA" id="ARBA00023125"/>
    </source>
</evidence>
<evidence type="ECO:0000256" key="7">
    <source>
        <dbReference type="ARBA" id="ARBA00023239"/>
    </source>
</evidence>
<dbReference type="GO" id="GO:0106300">
    <property type="term" value="P:protein-DNA covalent cross-linking repair"/>
    <property type="evidence" value="ECO:0007669"/>
    <property type="project" value="InterPro"/>
</dbReference>
<evidence type="ECO:0000313" key="11">
    <source>
        <dbReference type="Proteomes" id="UP000287388"/>
    </source>
</evidence>
<dbReference type="AlphaFoldDB" id="A0A410NTE9"/>
<dbReference type="EC" id="3.4.-.-" evidence="8"/>
<dbReference type="KEGG" id="bdm:EQG53_02215"/>
<sequence length="190" mass="20717">MCNNYRLHVPANQLAAPFRDAGRALVFPGGLPNLAAADYRIGDVAPVVTQGADGLQLTMTPWAWKSLTGKPVFNFRSDGRSFANSTRCLIPADGFYEFTEPKVQGRKTKWLFTMAGQPWFWIAGIIKDGAFAMLTTEPGPDVAPYHDRQIVLLPPGAGVHWLDLSAAEDLMLQPCSAGSLTVQKVWPESA</sequence>
<comment type="similarity">
    <text evidence="1 8">Belongs to the SOS response-associated peptidase family.</text>
</comment>
<evidence type="ECO:0000256" key="8">
    <source>
        <dbReference type="RuleBase" id="RU364100"/>
    </source>
</evidence>
<keyword evidence="12" id="KW-1185">Reference proteome</keyword>
<dbReference type="PANTHER" id="PTHR13604">
    <property type="entry name" value="DC12-RELATED"/>
    <property type="match status" value="1"/>
</dbReference>
<keyword evidence="4 8" id="KW-0378">Hydrolase</keyword>
<dbReference type="RefSeq" id="WP_128718965.1">
    <property type="nucleotide sequence ID" value="NZ_BJNC01000028.1"/>
</dbReference>
<reference evidence="10 12" key="2">
    <citation type="submission" date="2020-12" db="EMBL/GenBank/DDBJ databases">
        <title>FDA dAtabase for Regulatory Grade micrObial Sequences (FDA-ARGOS): Supporting development and validation of Infectious Disease Dx tests.</title>
        <authorList>
            <person name="Kerrigan L."/>
            <person name="Long C."/>
            <person name="Tallon L."/>
            <person name="Sadzewicz L."/>
            <person name="Zhao X."/>
            <person name="Boylan J."/>
            <person name="Ott S."/>
            <person name="Bowen H."/>
            <person name="Vavikolanu K."/>
            <person name="Mehta A."/>
            <person name="Aluvathingal J."/>
            <person name="Nadendla S."/>
            <person name="Yan Y."/>
            <person name="Sichtig H."/>
        </authorList>
    </citation>
    <scope>NUCLEOTIDE SEQUENCE [LARGE SCALE GENOMIC DNA]</scope>
    <source>
        <strain evidence="10 12">FDAARGOS_1026</strain>
    </source>
</reference>